<sequence length="385" mass="44356">MALDEDFLKSLNAEKSTEKVDLSKQQAVDFSENLQEETEIPPLENELGFVEPVNFEPLDDKADNGIIPPSARTRSAKRDAKIRMTKEEYRKRLEELNLNAETKNYVLLLGKAGAGKSYIISSLVYYMKTYLNGTVRLNQEVATREEVLLYNRIIEMFSSPQKSLDRTSELEFYELNLIYQPQEIGKPPMELTFIDASGEHFARIYEGKGATQAGELPDYLEVILESDVNCKFAFVYDQSIKGKEREQMETDEVFTPQVQMLSSLFDKIRTMQDKYGKFYPKILLLSKADKVSEKTKEKYGHSPSAYAQAKENELISFANGYFREPSNKAIFYQMGTFTKYDDLDKFDHTCPAKLFDWIYNSVTGDTTIVKPSCWEQFKRWAFGGR</sequence>
<keyword evidence="2" id="KW-1185">Reference proteome</keyword>
<dbReference type="SUPFAM" id="SSF52540">
    <property type="entry name" value="P-loop containing nucleoside triphosphate hydrolases"/>
    <property type="match status" value="1"/>
</dbReference>
<accession>A0A4R2SUY7</accession>
<reference evidence="1 2" key="1">
    <citation type="submission" date="2019-03" db="EMBL/GenBank/DDBJ databases">
        <title>Genomic Encyclopedia of Type Strains, Phase IV (KMG-IV): sequencing the most valuable type-strain genomes for metagenomic binning, comparative biology and taxonomic classification.</title>
        <authorList>
            <person name="Goeker M."/>
        </authorList>
    </citation>
    <scope>NUCLEOTIDE SEQUENCE [LARGE SCALE GENOMIC DNA]</scope>
    <source>
        <strain evidence="1 2">DSM 28404</strain>
    </source>
</reference>
<dbReference type="RefSeq" id="WP_131978055.1">
    <property type="nucleotide sequence ID" value="NZ_SLYB01000022.1"/>
</dbReference>
<dbReference type="InterPro" id="IPR027417">
    <property type="entry name" value="P-loop_NTPase"/>
</dbReference>
<evidence type="ECO:0000313" key="1">
    <source>
        <dbReference type="EMBL" id="TCP93270.1"/>
    </source>
</evidence>
<evidence type="ECO:0000313" key="2">
    <source>
        <dbReference type="Proteomes" id="UP000295763"/>
    </source>
</evidence>
<comment type="caution">
    <text evidence="1">The sequence shown here is derived from an EMBL/GenBank/DDBJ whole genome shotgun (WGS) entry which is preliminary data.</text>
</comment>
<organism evidence="1 2">
    <name type="scientific">Cricetibacter osteomyelitidis</name>
    <dbReference type="NCBI Taxonomy" id="1521931"/>
    <lineage>
        <taxon>Bacteria</taxon>
        <taxon>Pseudomonadati</taxon>
        <taxon>Pseudomonadota</taxon>
        <taxon>Gammaproteobacteria</taxon>
        <taxon>Pasteurellales</taxon>
        <taxon>Pasteurellaceae</taxon>
        <taxon>Cricetibacter</taxon>
    </lineage>
</organism>
<dbReference type="Gene3D" id="3.40.50.300">
    <property type="entry name" value="P-loop containing nucleotide triphosphate hydrolases"/>
    <property type="match status" value="1"/>
</dbReference>
<name>A0A4R2SUY7_9PAST</name>
<dbReference type="EMBL" id="SLYB01000022">
    <property type="protein sequence ID" value="TCP93270.1"/>
    <property type="molecule type" value="Genomic_DNA"/>
</dbReference>
<proteinExistence type="predicted"/>
<dbReference type="AlphaFoldDB" id="A0A4R2SUY7"/>
<gene>
    <name evidence="1" type="ORF">EDC44_12225</name>
</gene>
<protein>
    <submittedName>
        <fullName evidence="1">Uncharacterized protein</fullName>
    </submittedName>
</protein>
<dbReference type="Proteomes" id="UP000295763">
    <property type="component" value="Unassembled WGS sequence"/>
</dbReference>
<dbReference type="OrthoDB" id="5672334at2"/>